<organism evidence="3 4">
    <name type="scientific">Puccinia triticina</name>
    <dbReference type="NCBI Taxonomy" id="208348"/>
    <lineage>
        <taxon>Eukaryota</taxon>
        <taxon>Fungi</taxon>
        <taxon>Dikarya</taxon>
        <taxon>Basidiomycota</taxon>
        <taxon>Pucciniomycotina</taxon>
        <taxon>Pucciniomycetes</taxon>
        <taxon>Pucciniales</taxon>
        <taxon>Pucciniaceae</taxon>
        <taxon>Puccinia</taxon>
    </lineage>
</organism>
<reference evidence="3" key="1">
    <citation type="submission" date="2022-10" db="EMBL/GenBank/DDBJ databases">
        <title>Puccinia triticina Genome sequencing and assembly.</title>
        <authorList>
            <person name="Li C."/>
        </authorList>
    </citation>
    <scope>NUCLEOTIDE SEQUENCE</scope>
    <source>
        <strain evidence="3">Pt15</strain>
    </source>
</reference>
<evidence type="ECO:0000313" key="4">
    <source>
        <dbReference type="Proteomes" id="UP001164743"/>
    </source>
</evidence>
<keyword evidence="2" id="KW-0732">Signal</keyword>
<feature type="signal peptide" evidence="2">
    <location>
        <begin position="1"/>
        <end position="24"/>
    </location>
</feature>
<dbReference type="EMBL" id="CP110428">
    <property type="protein sequence ID" value="WAQ87138.1"/>
    <property type="molecule type" value="Genomic_DNA"/>
</dbReference>
<evidence type="ECO:0000256" key="2">
    <source>
        <dbReference type="SAM" id="SignalP"/>
    </source>
</evidence>
<accession>A0ABY7CQC5</accession>
<dbReference type="GeneID" id="77812709"/>
<evidence type="ECO:0000313" key="3">
    <source>
        <dbReference type="EMBL" id="WAQ87138.1"/>
    </source>
</evidence>
<dbReference type="RefSeq" id="XP_053022693.1">
    <property type="nucleotide sequence ID" value="XM_053171825.1"/>
</dbReference>
<sequence>MRFTASIVLCLTSSICQLVERTQGMDFFSEGGRALQAGTRSRTEAAPSAANAGEEGGLRRRPKNGQLYARLKVLEDADARAFANRDAGSNDLHLVTTDIAATASGFKSNAAGSSDVGWENLLYYPFEKLRHDKKDAQADLNEYRKIIADNSAISQALQESIKSSSKYISPNTLKALTEIFYSKSLQNHKRLAVLAIYYHLLKDWPESIVPTEFTELWDYLHPIEIQLFKDIRATFRKA</sequence>
<protein>
    <recommendedName>
        <fullName evidence="5">RxLR effector protein</fullName>
    </recommendedName>
</protein>
<dbReference type="Proteomes" id="UP001164743">
    <property type="component" value="Chromosome 8A"/>
</dbReference>
<name>A0ABY7CQC5_9BASI</name>
<feature type="chain" id="PRO_5045150791" description="RxLR effector protein" evidence="2">
    <location>
        <begin position="25"/>
        <end position="238"/>
    </location>
</feature>
<evidence type="ECO:0000256" key="1">
    <source>
        <dbReference type="SAM" id="MobiDB-lite"/>
    </source>
</evidence>
<gene>
    <name evidence="3" type="ORF">PtA15_8A39</name>
</gene>
<proteinExistence type="predicted"/>
<feature type="region of interest" description="Disordered" evidence="1">
    <location>
        <begin position="38"/>
        <end position="61"/>
    </location>
</feature>
<evidence type="ECO:0008006" key="5">
    <source>
        <dbReference type="Google" id="ProtNLM"/>
    </source>
</evidence>
<keyword evidence="4" id="KW-1185">Reference proteome</keyword>